<organism evidence="4">
    <name type="scientific">Oryza brachyantha</name>
    <name type="common">malo sina</name>
    <dbReference type="NCBI Taxonomy" id="4533"/>
    <lineage>
        <taxon>Eukaryota</taxon>
        <taxon>Viridiplantae</taxon>
        <taxon>Streptophyta</taxon>
        <taxon>Embryophyta</taxon>
        <taxon>Tracheophyta</taxon>
        <taxon>Spermatophyta</taxon>
        <taxon>Magnoliopsida</taxon>
        <taxon>Liliopsida</taxon>
        <taxon>Poales</taxon>
        <taxon>Poaceae</taxon>
        <taxon>BOP clade</taxon>
        <taxon>Oryzoideae</taxon>
        <taxon>Oryzeae</taxon>
        <taxon>Oryzinae</taxon>
        <taxon>Oryza</taxon>
    </lineage>
</organism>
<name>J3MX81_ORYBR</name>
<dbReference type="AlphaFoldDB" id="J3MX81"/>
<dbReference type="GO" id="GO:0016740">
    <property type="term" value="F:transferase activity"/>
    <property type="evidence" value="ECO:0007669"/>
    <property type="project" value="InterPro"/>
</dbReference>
<evidence type="ECO:0000313" key="5">
    <source>
        <dbReference type="Proteomes" id="UP000006038"/>
    </source>
</evidence>
<feature type="domain" description="Trichome birefringence-like C-terminal" evidence="3">
    <location>
        <begin position="54"/>
        <end position="162"/>
    </location>
</feature>
<reference evidence="4" key="2">
    <citation type="submission" date="2013-04" db="UniProtKB">
        <authorList>
            <consortium name="EnsemblPlants"/>
        </authorList>
    </citation>
    <scope>IDENTIFICATION</scope>
</reference>
<evidence type="ECO:0000259" key="3">
    <source>
        <dbReference type="Pfam" id="PF13839"/>
    </source>
</evidence>
<evidence type="ECO:0000256" key="1">
    <source>
        <dbReference type="ARBA" id="ARBA00007727"/>
    </source>
</evidence>
<dbReference type="EnsemblPlants" id="OB09G16100.1">
    <property type="protein sequence ID" value="OB09G16100.1"/>
    <property type="gene ID" value="OB09G16100"/>
</dbReference>
<evidence type="ECO:0000313" key="4">
    <source>
        <dbReference type="EnsemblPlants" id="OB09G16100.1"/>
    </source>
</evidence>
<dbReference type="InterPro" id="IPR026057">
    <property type="entry name" value="TBL_C"/>
</dbReference>
<reference evidence="4" key="1">
    <citation type="journal article" date="2013" name="Nat. Commun.">
        <title>Whole-genome sequencing of Oryza brachyantha reveals mechanisms underlying Oryza genome evolution.</title>
        <authorList>
            <person name="Chen J."/>
            <person name="Huang Q."/>
            <person name="Gao D."/>
            <person name="Wang J."/>
            <person name="Lang Y."/>
            <person name="Liu T."/>
            <person name="Li B."/>
            <person name="Bai Z."/>
            <person name="Luis Goicoechea J."/>
            <person name="Liang C."/>
            <person name="Chen C."/>
            <person name="Zhang W."/>
            <person name="Sun S."/>
            <person name="Liao Y."/>
            <person name="Zhang X."/>
            <person name="Yang L."/>
            <person name="Song C."/>
            <person name="Wang M."/>
            <person name="Shi J."/>
            <person name="Liu G."/>
            <person name="Liu J."/>
            <person name="Zhou H."/>
            <person name="Zhou W."/>
            <person name="Yu Q."/>
            <person name="An N."/>
            <person name="Chen Y."/>
            <person name="Cai Q."/>
            <person name="Wang B."/>
            <person name="Liu B."/>
            <person name="Min J."/>
            <person name="Huang Y."/>
            <person name="Wu H."/>
            <person name="Li Z."/>
            <person name="Zhang Y."/>
            <person name="Yin Y."/>
            <person name="Song W."/>
            <person name="Jiang J."/>
            <person name="Jackson S.A."/>
            <person name="Wing R.A."/>
            <person name="Wang J."/>
            <person name="Chen M."/>
        </authorList>
    </citation>
    <scope>NUCLEOTIDE SEQUENCE [LARGE SCALE GENOMIC DNA]</scope>
    <source>
        <strain evidence="4">cv. IRGC 101232</strain>
    </source>
</reference>
<dbReference type="HOGENOM" id="CLU_1206422_0_0_1"/>
<comment type="similarity">
    <text evidence="1">Belongs to the PC-esterase family. TBL subfamily.</text>
</comment>
<dbReference type="STRING" id="4533.J3MX81"/>
<dbReference type="Gramene" id="OB09G16100.1">
    <property type="protein sequence ID" value="OB09G16100.1"/>
    <property type="gene ID" value="OB09G16100"/>
</dbReference>
<evidence type="ECO:0000256" key="2">
    <source>
        <dbReference type="SAM" id="MobiDB-lite"/>
    </source>
</evidence>
<keyword evidence="5" id="KW-1185">Reference proteome</keyword>
<accession>J3MX81</accession>
<dbReference type="Pfam" id="PF13839">
    <property type="entry name" value="PC-Esterase"/>
    <property type="match status" value="1"/>
</dbReference>
<feature type="region of interest" description="Disordered" evidence="2">
    <location>
        <begin position="1"/>
        <end position="27"/>
    </location>
</feature>
<proteinExistence type="inferred from homology"/>
<sequence>MASLMLGGHGGMDLRPTNQEEGSLAGPDQIGSSTFAGFLQQEQQVLGDRTARQNKGHHWNRGKFNGNHWELYADGKPIGKGRLADLNRAKNLALYSIARWVDSELVQYPQMKVFLRTILPRHFVIGYWNTEGSCGNTIHLSNGSELRDEGHISNSTFKLQQELTNACTGAFLFGSDSLAFFSSQIWNLLLLQSLIETPRVYTYSRRNINMGSVHCAKSVDYLFVSFLLLE</sequence>
<protein>
    <recommendedName>
        <fullName evidence="3">Trichome birefringence-like C-terminal domain-containing protein</fullName>
    </recommendedName>
</protein>
<dbReference type="Proteomes" id="UP000006038">
    <property type="component" value="Chromosome 9"/>
</dbReference>
<dbReference type="eggNOG" id="ENOG502QRJ5">
    <property type="taxonomic scope" value="Eukaryota"/>
</dbReference>